<protein>
    <submittedName>
        <fullName evidence="1">Uncharacterized protein</fullName>
    </submittedName>
</protein>
<dbReference type="InterPro" id="IPR029063">
    <property type="entry name" value="SAM-dependent_MTases_sf"/>
</dbReference>
<reference evidence="1" key="1">
    <citation type="journal article" date="2015" name="Nature">
        <title>Complex archaea that bridge the gap between prokaryotes and eukaryotes.</title>
        <authorList>
            <person name="Spang A."/>
            <person name="Saw J.H."/>
            <person name="Jorgensen S.L."/>
            <person name="Zaremba-Niedzwiedzka K."/>
            <person name="Martijn J."/>
            <person name="Lind A.E."/>
            <person name="van Eijk R."/>
            <person name="Schleper C."/>
            <person name="Guy L."/>
            <person name="Ettema T.J."/>
        </authorList>
    </citation>
    <scope>NUCLEOTIDE SEQUENCE</scope>
</reference>
<name>A0A0F9IIN4_9ZZZZ</name>
<dbReference type="SUPFAM" id="SSF53335">
    <property type="entry name" value="S-adenosyl-L-methionine-dependent methyltransferases"/>
    <property type="match status" value="1"/>
</dbReference>
<dbReference type="Gene3D" id="3.40.50.150">
    <property type="entry name" value="Vaccinia Virus protein VP39"/>
    <property type="match status" value="1"/>
</dbReference>
<comment type="caution">
    <text evidence="1">The sequence shown here is derived from an EMBL/GenBank/DDBJ whole genome shotgun (WGS) entry which is preliminary data.</text>
</comment>
<evidence type="ECO:0000313" key="1">
    <source>
        <dbReference type="EMBL" id="KKM19609.1"/>
    </source>
</evidence>
<sequence>MKKVPQEIMLDVVDQNGNNGVAEVDLASRVDNTGYVFHWEGGIYRAIRKQHSPEVRRILTLPNFQKVFDAGLIDTKIVKHPTVKNYGTVLQHKRIDFPSYHIEWTPDMMRDGLLMLIDLGEELAKHGLELYDNHTYNTFFDFSTPKYIDFGSMGHMRTGFPRQWAGYIKQFWLDRRLFKTTNLTEADYLKIRSSENVALYCKQMREWLLSAEFSYSPTEWSGYGQKRFGQIGNLPPKQEEYLRFIQECREAGAETLLDIGANQGVYSVMAETLGYKVVAFDIDQTSIAKLYRHVKTNGLNILPIIFDFSKPTEAHGLYTKGYTVGHERFACDVTVALALTHHMSYKQRVDFDTYAERTSQFTKRFAMVEFVPPEDKHIAGWPNKPPWYTIENLIKSMMKHFDTVEILPCNPEPRKLLVFEKWQK</sequence>
<dbReference type="AlphaFoldDB" id="A0A0F9IIN4"/>
<proteinExistence type="predicted"/>
<organism evidence="1">
    <name type="scientific">marine sediment metagenome</name>
    <dbReference type="NCBI Taxonomy" id="412755"/>
    <lineage>
        <taxon>unclassified sequences</taxon>
        <taxon>metagenomes</taxon>
        <taxon>ecological metagenomes</taxon>
    </lineage>
</organism>
<dbReference type="EMBL" id="LAZR01013948">
    <property type="protein sequence ID" value="KKM19609.1"/>
    <property type="molecule type" value="Genomic_DNA"/>
</dbReference>
<gene>
    <name evidence="1" type="ORF">LCGC14_1653870</name>
</gene>
<accession>A0A0F9IIN4</accession>